<dbReference type="SUPFAM" id="SSF52540">
    <property type="entry name" value="P-loop containing nucleoside triphosphate hydrolases"/>
    <property type="match status" value="1"/>
</dbReference>
<dbReference type="Gene3D" id="3.40.50.300">
    <property type="entry name" value="P-loop containing nucleotide triphosphate hydrolases"/>
    <property type="match status" value="1"/>
</dbReference>
<feature type="domain" description="vWA-MoxR associated protein middle region 0" evidence="2">
    <location>
        <begin position="5"/>
        <end position="106"/>
    </location>
</feature>
<name>A0ABU0ZEP4_9ACTN</name>
<dbReference type="SUPFAM" id="SSF48452">
    <property type="entry name" value="TPR-like"/>
    <property type="match status" value="3"/>
</dbReference>
<dbReference type="Pfam" id="PF19916">
    <property type="entry name" value="VMAP-M0"/>
    <property type="match status" value="1"/>
</dbReference>
<proteinExistence type="predicted"/>
<dbReference type="InterPro" id="IPR053137">
    <property type="entry name" value="NLR-like"/>
</dbReference>
<dbReference type="InterPro" id="IPR027417">
    <property type="entry name" value="P-loop_NTPase"/>
</dbReference>
<comment type="caution">
    <text evidence="3">The sequence shown here is derived from an EMBL/GenBank/DDBJ whole genome shotgun (WGS) entry which is preliminary data.</text>
</comment>
<evidence type="ECO:0000313" key="3">
    <source>
        <dbReference type="EMBL" id="MDQ7904911.1"/>
    </source>
</evidence>
<evidence type="ECO:0000259" key="2">
    <source>
        <dbReference type="Pfam" id="PF19916"/>
    </source>
</evidence>
<evidence type="ECO:0000313" key="4">
    <source>
        <dbReference type="Proteomes" id="UP001230908"/>
    </source>
</evidence>
<keyword evidence="4" id="KW-1185">Reference proteome</keyword>
<dbReference type="EMBL" id="JAVHUY010000008">
    <property type="protein sequence ID" value="MDQ7904911.1"/>
    <property type="molecule type" value="Genomic_DNA"/>
</dbReference>
<gene>
    <name evidence="3" type="primary">fxsT</name>
    <name evidence="3" type="ORF">RB614_10300</name>
</gene>
<dbReference type="Pfam" id="PF13374">
    <property type="entry name" value="TPR_10"/>
    <property type="match status" value="3"/>
</dbReference>
<dbReference type="Proteomes" id="UP001230908">
    <property type="component" value="Unassembled WGS sequence"/>
</dbReference>
<dbReference type="PANTHER" id="PTHR46082:SF6">
    <property type="entry name" value="AAA+ ATPASE DOMAIN-CONTAINING PROTEIN-RELATED"/>
    <property type="match status" value="1"/>
</dbReference>
<sequence>MIASPARDALARLLAAAPPTHLTAVAGDMFESGQFSADFSWRDTVAVVDRIAAMPVSADGVPPLLTFAARVGAELSGHLAVKINLWVDAVAEGIGVDRAAVLADLRQSLTEPETVSNNGAERILSGEDSGAAAVTGRNASTLVEPTGVPQGSGGRLRIWAGVPARNPTFTGRETLLLALHRALERRSKASVLPRALHGTGGVGKTQLAAEFAYRYADRYDIVWWIPAEQQSMVVQSLHELGRHLGTPQTADLQQTASLVLEELASSPLRWLLVYDNANEPEDVARLMPVRGGHVILTSRNQTWSEVWDPVQVGVFSRPESVELVRRRRENVSPADADRLAARLGDLPLALDQAVSCQVATGMSVGDYLAELEEHARELAAAGSPRTTLVAVVRLTIRRLRVHAPAVAELLELFAFLGAEPISGGLLRRGREARVSPALGRALREQIAWDRAIRDLRRYGLAKVDPDQRIQMHRLFQGVLRDELKPDVARRGRANVQHLLASANPGYPLDEATWPVHAEIGPHIGPAGLVDSELLDARRVVLDQVRYLNVIGDLEGCRRLGEMVVDAWSKVEGVRGLGPDGEMTLRASLYLSITLRHLGFNERARSLTENALERFRANSEFGPDHEHTLYAASVLAPNLRVAGLFREALALDEENVARHRAVFGDEDEETVNARSNLAVNLRLLGDFAGAHAIDSEAARIWQQVVGDNDNRLLFVQANLARDLYGLGRYAEALRLLRGILPPFRQQLGTRHPYVMLADRTLAIALRKVGRYDEALVVAAEHDRDSERRYGPQHERALAAAMTHANTLRVAGDLAEAHRRTDEAMDRYLLVFGEGHPLTLAAAVNHAIVLRGVRERARARDLDERTYARMREVLGPEHGYTLCAASGLANDLALAGETEAAWRLSAQTLRISRRARGQPHPYTLACAVNAAIDTIAIGRRGEGQASLDDAVAALAGVLGADHPETLAAREGHRAESDIEPSPT</sequence>
<evidence type="ECO:0000259" key="1">
    <source>
        <dbReference type="Pfam" id="PF00931"/>
    </source>
</evidence>
<reference evidence="3 4" key="1">
    <citation type="submission" date="2023-08" db="EMBL/GenBank/DDBJ databases">
        <title>Phytohabitans sansha sp. nov., isolated from marine sediment.</title>
        <authorList>
            <person name="Zhao Y."/>
            <person name="Yi K."/>
        </authorList>
    </citation>
    <scope>NUCLEOTIDE SEQUENCE [LARGE SCALE GENOMIC DNA]</scope>
    <source>
        <strain evidence="3 4">ZYX-F-186</strain>
    </source>
</reference>
<dbReference type="InterPro" id="IPR002182">
    <property type="entry name" value="NB-ARC"/>
</dbReference>
<dbReference type="Pfam" id="PF00931">
    <property type="entry name" value="NB-ARC"/>
    <property type="match status" value="1"/>
</dbReference>
<dbReference type="NCBIfam" id="NF040586">
    <property type="entry name" value="FxSxx_TPR"/>
    <property type="match status" value="1"/>
</dbReference>
<dbReference type="InterPro" id="IPR011990">
    <property type="entry name" value="TPR-like_helical_dom_sf"/>
</dbReference>
<dbReference type="PANTHER" id="PTHR46082">
    <property type="entry name" value="ATP/GTP-BINDING PROTEIN-RELATED"/>
    <property type="match status" value="1"/>
</dbReference>
<protein>
    <submittedName>
        <fullName evidence="3">FxSxx-COOH system tetratricopeptide repeat protein</fullName>
    </submittedName>
</protein>
<dbReference type="Gene3D" id="1.25.40.10">
    <property type="entry name" value="Tetratricopeptide repeat domain"/>
    <property type="match status" value="2"/>
</dbReference>
<accession>A0ABU0ZEP4</accession>
<organism evidence="3 4">
    <name type="scientific">Phytohabitans maris</name>
    <dbReference type="NCBI Taxonomy" id="3071409"/>
    <lineage>
        <taxon>Bacteria</taxon>
        <taxon>Bacillati</taxon>
        <taxon>Actinomycetota</taxon>
        <taxon>Actinomycetes</taxon>
        <taxon>Micromonosporales</taxon>
        <taxon>Micromonosporaceae</taxon>
    </lineage>
</organism>
<dbReference type="InterPro" id="IPR045555">
    <property type="entry name" value="VMAP-M0"/>
</dbReference>
<dbReference type="RefSeq" id="WP_308712357.1">
    <property type="nucleotide sequence ID" value="NZ_JAVHUY010000008.1"/>
</dbReference>
<feature type="domain" description="NB-ARC" evidence="1">
    <location>
        <begin position="195"/>
        <end position="305"/>
    </location>
</feature>